<dbReference type="PANTHER" id="PTHR18964">
    <property type="entry name" value="ROK (REPRESSOR, ORF, KINASE) FAMILY"/>
    <property type="match status" value="1"/>
</dbReference>
<keyword evidence="2" id="KW-0808">Transferase</keyword>
<dbReference type="EMBL" id="JXJT01000015">
    <property type="protein sequence ID" value="PCS02548.1"/>
    <property type="molecule type" value="Genomic_DNA"/>
</dbReference>
<name>A0A1K2HC89_9LACT</name>
<dbReference type="SUPFAM" id="SSF53067">
    <property type="entry name" value="Actin-like ATPase domain"/>
    <property type="match status" value="1"/>
</dbReference>
<dbReference type="CDD" id="cd24152">
    <property type="entry name" value="ASKHA_NBD_ROK-like"/>
    <property type="match status" value="1"/>
</dbReference>
<dbReference type="Proteomes" id="UP000185655">
    <property type="component" value="Unassembled WGS sequence"/>
</dbReference>
<evidence type="ECO:0000313" key="2">
    <source>
        <dbReference type="EMBL" id="PCS02548.1"/>
    </source>
</evidence>
<dbReference type="PANTHER" id="PTHR18964:SF165">
    <property type="entry name" value="BETA-GLUCOSIDE KINASE"/>
    <property type="match status" value="1"/>
</dbReference>
<organism evidence="3 4">
    <name type="scientific">Pseudolactococcus chungangensis CAU 28 = DSM 22330</name>
    <dbReference type="NCBI Taxonomy" id="1122154"/>
    <lineage>
        <taxon>Bacteria</taxon>
        <taxon>Bacillati</taxon>
        <taxon>Bacillota</taxon>
        <taxon>Bacilli</taxon>
        <taxon>Lactobacillales</taxon>
        <taxon>Streptococcaceae</taxon>
        <taxon>Pseudolactococcus</taxon>
    </lineage>
</organism>
<dbReference type="AlphaFoldDB" id="A0A1K2HC89"/>
<dbReference type="OrthoDB" id="9795247at2"/>
<reference evidence="2 5" key="1">
    <citation type="submission" date="2014-12" db="EMBL/GenBank/DDBJ databases">
        <title>Draft genome sequences of 10 type strains of Lactococcus.</title>
        <authorList>
            <person name="Sun Z."/>
            <person name="Zhong Z."/>
            <person name="Liu W."/>
            <person name="Zhang W."/>
            <person name="Zhang H."/>
        </authorList>
    </citation>
    <scope>NUCLEOTIDE SEQUENCE [LARGE SCALE GENOMIC DNA]</scope>
    <source>
        <strain evidence="2 5">DSM 22330</strain>
    </source>
</reference>
<dbReference type="RefSeq" id="WP_031365982.1">
    <property type="nucleotide sequence ID" value="NZ_FPKS01000005.1"/>
</dbReference>
<dbReference type="STRING" id="1122154.SAMN02746068_01142"/>
<dbReference type="GO" id="GO:0016301">
    <property type="term" value="F:kinase activity"/>
    <property type="evidence" value="ECO:0007669"/>
    <property type="project" value="UniProtKB-KW"/>
</dbReference>
<evidence type="ECO:0000256" key="1">
    <source>
        <dbReference type="ARBA" id="ARBA00006479"/>
    </source>
</evidence>
<accession>A0A1K2HC89</accession>
<reference evidence="3 4" key="2">
    <citation type="submission" date="2016-11" db="EMBL/GenBank/DDBJ databases">
        <authorList>
            <person name="Jaros S."/>
            <person name="Januszkiewicz K."/>
            <person name="Wedrychowicz H."/>
        </authorList>
    </citation>
    <scope>NUCLEOTIDE SEQUENCE [LARGE SCALE GENOMIC DNA]</scope>
    <source>
        <strain evidence="3 4">DSM 22330</strain>
    </source>
</reference>
<gene>
    <name evidence="2" type="ORF">RR45_GL000534</name>
    <name evidence="3" type="ORF">SAMN02746068_01142</name>
</gene>
<dbReference type="EMBL" id="FPKS01000005">
    <property type="protein sequence ID" value="SFZ74161.1"/>
    <property type="molecule type" value="Genomic_DNA"/>
</dbReference>
<proteinExistence type="inferred from homology"/>
<keyword evidence="2" id="KW-0418">Kinase</keyword>
<dbReference type="InterPro" id="IPR000600">
    <property type="entry name" value="ROK"/>
</dbReference>
<comment type="similarity">
    <text evidence="1">Belongs to the ROK (NagC/XylR) family.</text>
</comment>
<dbReference type="Proteomes" id="UP000218979">
    <property type="component" value="Unassembled WGS sequence"/>
</dbReference>
<keyword evidence="5" id="KW-1185">Reference proteome</keyword>
<dbReference type="Pfam" id="PF00480">
    <property type="entry name" value="ROK"/>
    <property type="match status" value="1"/>
</dbReference>
<dbReference type="InterPro" id="IPR043129">
    <property type="entry name" value="ATPase_NBD"/>
</dbReference>
<protein>
    <submittedName>
        <fullName evidence="3">ROK family protein</fullName>
    </submittedName>
    <submittedName>
        <fullName evidence="2">Sugar kinase and transcription regulator</fullName>
    </submittedName>
</protein>
<evidence type="ECO:0000313" key="4">
    <source>
        <dbReference type="Proteomes" id="UP000185655"/>
    </source>
</evidence>
<evidence type="ECO:0000313" key="5">
    <source>
        <dbReference type="Proteomes" id="UP000218979"/>
    </source>
</evidence>
<dbReference type="Gene3D" id="3.30.420.40">
    <property type="match status" value="2"/>
</dbReference>
<evidence type="ECO:0000313" key="3">
    <source>
        <dbReference type="EMBL" id="SFZ74161.1"/>
    </source>
</evidence>
<sequence>MAYYVGFDIGGTAVKYGLVNETGEILEKGSFVTTPNDGEQLIANMAKQVAAYQEKYAILSVGVSVPGIVRKDGYMITAGAVTSFFAINLKTVCEAAFQLPVIVQNDANCVALAEQWIGNAKGVENYIVISLGTAVGCGIVINNAIYQGAHGAAGEVGWTMQQRLDYTQDLEAGSWNFTSGVVLGLYNRYQQATGKEVTDARVILDLVRQGDEMATKVMDRYYEDVAKGLLNLVCAFDPEVILLGGGISANDEFLGCLSERIDKIKQHHKSLNHLAGVTVAEIKPCLLRNDAGLIGAVYQAKQIVG</sequence>